<dbReference type="GO" id="GO:0005506">
    <property type="term" value="F:iron ion binding"/>
    <property type="evidence" value="ECO:0007669"/>
    <property type="project" value="InterPro"/>
</dbReference>
<keyword evidence="2" id="KW-0349">Heme</keyword>
<sequence>MREMAGKLIDAIKDKGECEFIRAFGEQMPVRIFLELMGMADDDLEKFRNWADMIVHDRARRGQAMREVKAFLEEQIAEHRANPRPGTLVSDVIDFKADDRPFTDEEVMGTVFLLFIGGLDTVVSSLTFHFRYLAEHPEAQKLLREDPAKIPDAVEELFRAFPVVTTGRIVSADTDIFGVTMKKGDMVAGSTLLSTSDPEEFENPEKIDLGRSPNRHNAFSFGPHRCLGSHLARREIQVAIDEWLKRIPEFSVEPGFEPETLGGGVMGMKELRLVWAPRQDRVPRAG</sequence>
<evidence type="ECO:0000256" key="2">
    <source>
        <dbReference type="RuleBase" id="RU000461"/>
    </source>
</evidence>
<dbReference type="InterPro" id="IPR002397">
    <property type="entry name" value="Cyt_P450_B"/>
</dbReference>
<dbReference type="RefSeq" id="WP_184099272.1">
    <property type="nucleotide sequence ID" value="NZ_JACIJH010000009.1"/>
</dbReference>
<dbReference type="Gene3D" id="1.10.630.10">
    <property type="entry name" value="Cytochrome P450"/>
    <property type="match status" value="1"/>
</dbReference>
<dbReference type="InterPro" id="IPR001128">
    <property type="entry name" value="Cyt_P450"/>
</dbReference>
<dbReference type="InterPro" id="IPR036396">
    <property type="entry name" value="Cyt_P450_sf"/>
</dbReference>
<dbReference type="EMBL" id="JACIJH010000009">
    <property type="protein sequence ID" value="MBB5707441.1"/>
    <property type="molecule type" value="Genomic_DNA"/>
</dbReference>
<dbReference type="Proteomes" id="UP000537161">
    <property type="component" value="Unassembled WGS sequence"/>
</dbReference>
<dbReference type="GO" id="GO:0016705">
    <property type="term" value="F:oxidoreductase activity, acting on paired donors, with incorporation or reduction of molecular oxygen"/>
    <property type="evidence" value="ECO:0007669"/>
    <property type="project" value="InterPro"/>
</dbReference>
<name>A0A7W9B719_9SPHN</name>
<dbReference type="GO" id="GO:0020037">
    <property type="term" value="F:heme binding"/>
    <property type="evidence" value="ECO:0007669"/>
    <property type="project" value="InterPro"/>
</dbReference>
<comment type="similarity">
    <text evidence="1 2">Belongs to the cytochrome P450 family.</text>
</comment>
<gene>
    <name evidence="3" type="ORF">FHR21_002807</name>
</gene>
<protein>
    <submittedName>
        <fullName evidence="3">Cytochrome P450</fullName>
    </submittedName>
</protein>
<dbReference type="PRINTS" id="PR00385">
    <property type="entry name" value="P450"/>
</dbReference>
<dbReference type="AlphaFoldDB" id="A0A7W9B719"/>
<dbReference type="PRINTS" id="PR00359">
    <property type="entry name" value="BP450"/>
</dbReference>
<dbReference type="GO" id="GO:0004497">
    <property type="term" value="F:monooxygenase activity"/>
    <property type="evidence" value="ECO:0007669"/>
    <property type="project" value="UniProtKB-KW"/>
</dbReference>
<dbReference type="PROSITE" id="PS00086">
    <property type="entry name" value="CYTOCHROME_P450"/>
    <property type="match status" value="1"/>
</dbReference>
<evidence type="ECO:0000256" key="1">
    <source>
        <dbReference type="ARBA" id="ARBA00010617"/>
    </source>
</evidence>
<keyword evidence="2" id="KW-0560">Oxidoreductase</keyword>
<proteinExistence type="inferred from homology"/>
<accession>A0A7W9B719</accession>
<dbReference type="Pfam" id="PF00067">
    <property type="entry name" value="p450"/>
    <property type="match status" value="1"/>
</dbReference>
<keyword evidence="4" id="KW-1185">Reference proteome</keyword>
<evidence type="ECO:0000313" key="4">
    <source>
        <dbReference type="Proteomes" id="UP000537161"/>
    </source>
</evidence>
<dbReference type="PANTHER" id="PTHR46696:SF6">
    <property type="entry name" value="P450, PUTATIVE (EUROFUNG)-RELATED"/>
    <property type="match status" value="1"/>
</dbReference>
<reference evidence="3 4" key="1">
    <citation type="submission" date="2020-08" db="EMBL/GenBank/DDBJ databases">
        <title>Genomic Encyclopedia of Type Strains, Phase IV (KMG-IV): sequencing the most valuable type-strain genomes for metagenomic binning, comparative biology and taxonomic classification.</title>
        <authorList>
            <person name="Goeker M."/>
        </authorList>
    </citation>
    <scope>NUCLEOTIDE SEQUENCE [LARGE SCALE GENOMIC DNA]</scope>
    <source>
        <strain evidence="3 4">DSM 27163</strain>
    </source>
</reference>
<keyword evidence="2" id="KW-0503">Monooxygenase</keyword>
<dbReference type="InterPro" id="IPR017972">
    <property type="entry name" value="Cyt_P450_CS"/>
</dbReference>
<dbReference type="PANTHER" id="PTHR46696">
    <property type="entry name" value="P450, PUTATIVE (EUROFUNG)-RELATED"/>
    <property type="match status" value="1"/>
</dbReference>
<evidence type="ECO:0000313" key="3">
    <source>
        <dbReference type="EMBL" id="MBB5707441.1"/>
    </source>
</evidence>
<keyword evidence="2" id="KW-0408">Iron</keyword>
<comment type="caution">
    <text evidence="3">The sequence shown here is derived from an EMBL/GenBank/DDBJ whole genome shotgun (WGS) entry which is preliminary data.</text>
</comment>
<keyword evidence="2" id="KW-0479">Metal-binding</keyword>
<dbReference type="SUPFAM" id="SSF48264">
    <property type="entry name" value="Cytochrome P450"/>
    <property type="match status" value="1"/>
</dbReference>
<organism evidence="3 4">
    <name type="scientific">Sphingopyxis panaciterrulae</name>
    <dbReference type="NCBI Taxonomy" id="462372"/>
    <lineage>
        <taxon>Bacteria</taxon>
        <taxon>Pseudomonadati</taxon>
        <taxon>Pseudomonadota</taxon>
        <taxon>Alphaproteobacteria</taxon>
        <taxon>Sphingomonadales</taxon>
        <taxon>Sphingomonadaceae</taxon>
        <taxon>Sphingopyxis</taxon>
    </lineage>
</organism>